<keyword evidence="2" id="KW-0503">Monooxygenase</keyword>
<evidence type="ECO:0000313" key="3">
    <source>
        <dbReference type="Proteomes" id="UP000198921"/>
    </source>
</evidence>
<dbReference type="EMBL" id="FNOT01000003">
    <property type="protein sequence ID" value="SDX86514.1"/>
    <property type="molecule type" value="Genomic_DNA"/>
</dbReference>
<name>A0A1H3F8I3_9ACTN</name>
<reference evidence="3" key="1">
    <citation type="submission" date="2016-10" db="EMBL/GenBank/DDBJ databases">
        <authorList>
            <person name="Varghese N."/>
            <person name="Submissions S."/>
        </authorList>
    </citation>
    <scope>NUCLEOTIDE SEQUENCE [LARGE SCALE GENOMIC DNA]</scope>
    <source>
        <strain evidence="3">DSM 45422</strain>
    </source>
</reference>
<dbReference type="PROSITE" id="PS51725">
    <property type="entry name" value="ABM"/>
    <property type="match status" value="1"/>
</dbReference>
<organism evidence="2 3">
    <name type="scientific">Geodermatophilus africanus</name>
    <dbReference type="NCBI Taxonomy" id="1137993"/>
    <lineage>
        <taxon>Bacteria</taxon>
        <taxon>Bacillati</taxon>
        <taxon>Actinomycetota</taxon>
        <taxon>Actinomycetes</taxon>
        <taxon>Geodermatophilales</taxon>
        <taxon>Geodermatophilaceae</taxon>
        <taxon>Geodermatophilus</taxon>
    </lineage>
</organism>
<keyword evidence="3" id="KW-1185">Reference proteome</keyword>
<dbReference type="GO" id="GO:0004497">
    <property type="term" value="F:monooxygenase activity"/>
    <property type="evidence" value="ECO:0007669"/>
    <property type="project" value="UniProtKB-KW"/>
</dbReference>
<dbReference type="InterPro" id="IPR011008">
    <property type="entry name" value="Dimeric_a/b-barrel"/>
</dbReference>
<keyword evidence="2" id="KW-0560">Oxidoreductase</keyword>
<evidence type="ECO:0000313" key="2">
    <source>
        <dbReference type="EMBL" id="SDX86514.1"/>
    </source>
</evidence>
<dbReference type="Proteomes" id="UP000198921">
    <property type="component" value="Unassembled WGS sequence"/>
</dbReference>
<feature type="domain" description="ABM" evidence="1">
    <location>
        <begin position="2"/>
        <end position="92"/>
    </location>
</feature>
<accession>A0A1H3F8I3</accession>
<dbReference type="InterPro" id="IPR007138">
    <property type="entry name" value="ABM_dom"/>
</dbReference>
<dbReference type="SUPFAM" id="SSF54909">
    <property type="entry name" value="Dimeric alpha+beta barrel"/>
    <property type="match status" value="1"/>
</dbReference>
<sequence length="103" mass="11899">MVLEHALLPVRPGLEQAFEAAFAEARELIAASPGFRRLSLSRCLERPGTYLLLVEWERLEDHTEGFRGSAAYQRWRELLHSFYDPFPTVEHFREVLTATPTRA</sequence>
<dbReference type="AlphaFoldDB" id="A0A1H3F8I3"/>
<dbReference type="Pfam" id="PF03992">
    <property type="entry name" value="ABM"/>
    <property type="match status" value="1"/>
</dbReference>
<dbReference type="OrthoDB" id="9798157at2"/>
<gene>
    <name evidence="2" type="ORF">SAMN05660209_01522</name>
</gene>
<evidence type="ECO:0000259" key="1">
    <source>
        <dbReference type="PROSITE" id="PS51725"/>
    </source>
</evidence>
<proteinExistence type="predicted"/>
<dbReference type="STRING" id="1137993.SAMN05660209_01522"/>
<dbReference type="RefSeq" id="WP_091153058.1">
    <property type="nucleotide sequence ID" value="NZ_FNOT01000003.1"/>
</dbReference>
<dbReference type="Gene3D" id="3.30.70.100">
    <property type="match status" value="1"/>
</dbReference>
<protein>
    <submittedName>
        <fullName evidence="2">Heme-degrading monooxygenase HmoA</fullName>
    </submittedName>
</protein>